<comment type="caution">
    <text evidence="1">The sequence shown here is derived from an EMBL/GenBank/DDBJ whole genome shotgun (WGS) entry which is preliminary data.</text>
</comment>
<evidence type="ECO:0000313" key="2">
    <source>
        <dbReference type="Proteomes" id="UP000265520"/>
    </source>
</evidence>
<dbReference type="EMBL" id="LXQA010041590">
    <property type="protein sequence ID" value="MCH99870.1"/>
    <property type="molecule type" value="Genomic_DNA"/>
</dbReference>
<organism evidence="1 2">
    <name type="scientific">Trifolium medium</name>
    <dbReference type="NCBI Taxonomy" id="97028"/>
    <lineage>
        <taxon>Eukaryota</taxon>
        <taxon>Viridiplantae</taxon>
        <taxon>Streptophyta</taxon>
        <taxon>Embryophyta</taxon>
        <taxon>Tracheophyta</taxon>
        <taxon>Spermatophyta</taxon>
        <taxon>Magnoliopsida</taxon>
        <taxon>eudicotyledons</taxon>
        <taxon>Gunneridae</taxon>
        <taxon>Pentapetalae</taxon>
        <taxon>rosids</taxon>
        <taxon>fabids</taxon>
        <taxon>Fabales</taxon>
        <taxon>Fabaceae</taxon>
        <taxon>Papilionoideae</taxon>
        <taxon>50 kb inversion clade</taxon>
        <taxon>NPAAA clade</taxon>
        <taxon>Hologalegina</taxon>
        <taxon>IRL clade</taxon>
        <taxon>Trifolieae</taxon>
        <taxon>Trifolium</taxon>
    </lineage>
</organism>
<accession>A0A392NJ70</accession>
<feature type="non-terminal residue" evidence="1">
    <location>
        <position position="132"/>
    </location>
</feature>
<proteinExistence type="predicted"/>
<evidence type="ECO:0000313" key="1">
    <source>
        <dbReference type="EMBL" id="MCH99870.1"/>
    </source>
</evidence>
<reference evidence="1 2" key="1">
    <citation type="journal article" date="2018" name="Front. Plant Sci.">
        <title>Red Clover (Trifolium pratense) and Zigzag Clover (T. medium) - A Picture of Genomic Similarities and Differences.</title>
        <authorList>
            <person name="Dluhosova J."/>
            <person name="Istvanek J."/>
            <person name="Nedelnik J."/>
            <person name="Repkova J."/>
        </authorList>
    </citation>
    <scope>NUCLEOTIDE SEQUENCE [LARGE SCALE GENOMIC DNA]</scope>
    <source>
        <strain evidence="2">cv. 10/8</strain>
        <tissue evidence="1">Leaf</tissue>
    </source>
</reference>
<protein>
    <submittedName>
        <fullName evidence="1">Uncharacterized protein</fullName>
    </submittedName>
</protein>
<keyword evidence="2" id="KW-1185">Reference proteome</keyword>
<sequence>MPDEVIKEWDAIKAKIGAAIEELKAFSLRDSKLSLSSLVEKIVESYEVARQTSHNLLTDHPHWSQKSESVVSTRFKDCSSSDGMKDLLEHPIEHLKGIQVSEPISVDQKQIKESQGVLENKMESVDANLKAL</sequence>
<name>A0A392NJ70_9FABA</name>
<dbReference type="AlphaFoldDB" id="A0A392NJ70"/>
<dbReference type="Proteomes" id="UP000265520">
    <property type="component" value="Unassembled WGS sequence"/>
</dbReference>